<feature type="transmembrane region" description="Helical" evidence="1">
    <location>
        <begin position="1047"/>
        <end position="1069"/>
    </location>
</feature>
<dbReference type="SUPFAM" id="SSF53300">
    <property type="entry name" value="vWA-like"/>
    <property type="match status" value="1"/>
</dbReference>
<keyword evidence="1" id="KW-0812">Transmembrane</keyword>
<dbReference type="PANTHER" id="PTHR10166">
    <property type="entry name" value="VOLTAGE-DEPENDENT CALCIUM CHANNEL SUBUNIT ALPHA-2/DELTA-RELATED"/>
    <property type="match status" value="1"/>
</dbReference>
<comment type="caution">
    <text evidence="3">The sequence shown here is derived from an EMBL/GenBank/DDBJ whole genome shotgun (WGS) entry which is preliminary data.</text>
</comment>
<dbReference type="GO" id="GO:0005891">
    <property type="term" value="C:voltage-gated calcium channel complex"/>
    <property type="evidence" value="ECO:0007669"/>
    <property type="project" value="TreeGrafter"/>
</dbReference>
<protein>
    <recommendedName>
        <fullName evidence="2">VWFA domain-containing protein</fullName>
    </recommendedName>
</protein>
<dbReference type="SUPFAM" id="SSF103190">
    <property type="entry name" value="Sensory domain-like"/>
    <property type="match status" value="1"/>
</dbReference>
<evidence type="ECO:0000313" key="3">
    <source>
        <dbReference type="EMBL" id="KAJ3656800.1"/>
    </source>
</evidence>
<dbReference type="PANTHER" id="PTHR10166:SF66">
    <property type="entry name" value="VWFA AND CACHE DOMAIN-CONTAINING PROTEIN CG16868"/>
    <property type="match status" value="1"/>
</dbReference>
<keyword evidence="1" id="KW-0472">Membrane</keyword>
<accession>A0AA38IIV5</accession>
<evidence type="ECO:0000259" key="2">
    <source>
        <dbReference type="PROSITE" id="PS50234"/>
    </source>
</evidence>
<dbReference type="EMBL" id="JALNTZ010000004">
    <property type="protein sequence ID" value="KAJ3656800.1"/>
    <property type="molecule type" value="Genomic_DNA"/>
</dbReference>
<proteinExistence type="predicted"/>
<dbReference type="InterPro" id="IPR029151">
    <property type="entry name" value="Sensor-like_sf"/>
</dbReference>
<feature type="domain" description="VWFA" evidence="2">
    <location>
        <begin position="215"/>
        <end position="432"/>
    </location>
</feature>
<dbReference type="PROSITE" id="PS50234">
    <property type="entry name" value="VWFA"/>
    <property type="match status" value="1"/>
</dbReference>
<evidence type="ECO:0000256" key="1">
    <source>
        <dbReference type="SAM" id="Phobius"/>
    </source>
</evidence>
<dbReference type="Gene3D" id="3.40.50.410">
    <property type="entry name" value="von Willebrand factor, type A domain"/>
    <property type="match status" value="1"/>
</dbReference>
<reference evidence="3" key="1">
    <citation type="journal article" date="2023" name="G3 (Bethesda)">
        <title>Whole genome assemblies of Zophobas morio and Tenebrio molitor.</title>
        <authorList>
            <person name="Kaur S."/>
            <person name="Stinson S.A."/>
            <person name="diCenzo G.C."/>
        </authorList>
    </citation>
    <scope>NUCLEOTIDE SEQUENCE</scope>
    <source>
        <strain evidence="3">QUZm001</strain>
    </source>
</reference>
<dbReference type="InterPro" id="IPR051173">
    <property type="entry name" value="Ca_channel_alpha-2/delta"/>
</dbReference>
<dbReference type="GO" id="GO:0005245">
    <property type="term" value="F:voltage-gated calcium channel activity"/>
    <property type="evidence" value="ECO:0007669"/>
    <property type="project" value="TreeGrafter"/>
</dbReference>
<feature type="transmembrane region" description="Helical" evidence="1">
    <location>
        <begin position="12"/>
        <end position="31"/>
    </location>
</feature>
<name>A0AA38IIV5_9CUCU</name>
<keyword evidence="4" id="KW-1185">Reference proteome</keyword>
<dbReference type="InterPro" id="IPR002035">
    <property type="entry name" value="VWF_A"/>
</dbReference>
<dbReference type="Proteomes" id="UP001168821">
    <property type="component" value="Unassembled WGS sequence"/>
</dbReference>
<dbReference type="Pfam" id="PF00092">
    <property type="entry name" value="VWA"/>
    <property type="match status" value="1"/>
</dbReference>
<evidence type="ECO:0000313" key="4">
    <source>
        <dbReference type="Proteomes" id="UP001168821"/>
    </source>
</evidence>
<keyword evidence="1" id="KW-1133">Transmembrane helix</keyword>
<organism evidence="3 4">
    <name type="scientific">Zophobas morio</name>
    <dbReference type="NCBI Taxonomy" id="2755281"/>
    <lineage>
        <taxon>Eukaryota</taxon>
        <taxon>Metazoa</taxon>
        <taxon>Ecdysozoa</taxon>
        <taxon>Arthropoda</taxon>
        <taxon>Hexapoda</taxon>
        <taxon>Insecta</taxon>
        <taxon>Pterygota</taxon>
        <taxon>Neoptera</taxon>
        <taxon>Endopterygota</taxon>
        <taxon>Coleoptera</taxon>
        <taxon>Polyphaga</taxon>
        <taxon>Cucujiformia</taxon>
        <taxon>Tenebrionidae</taxon>
        <taxon>Zophobas</taxon>
    </lineage>
</organism>
<sequence>MSKSIFGYSNILKCFVLIITLIPFSVVTNTLNDVWIRSITKELSDDLAVIKNEELGIGYVKKLYTTFKYTSTVIDANKTVNEIAHKLEEKIDDIFSALVRAKVAIENMQTLDNTTKTSSVVLPCLQNRNNDTTQKNSKVCDSSDEHEKDHLKLDYILHKLKSKMMVMKSGIKQQYFISSSDLDSNLYSPFVDCGKIDHMLLWNNYMARNNYVPKNVVLLLDHGGSLSRRHFAIVTTIAKRIIESLTEQDKIAVLAISNDWISPQLNEECLMPNQVPPVVSDVPKFTSVDPSKKKLLYKFIDGMYKGRGATNHSLGLQKALTVIEKSQIQNETVMILYVSRGLLSSLTEAKVVLEAIQEASENITCQFVINTCAVIDDSRPTIYETQFLEDIALQNYNKYNISFSGNVVSGAMIAVNSSDAVEFALNRFYAVFNANFSYDLEKKMSLPLWDKNSKDLTVSFSIGCLSDNQFGVLGVDIYFASLVENLIYFSSKQKNYYAFLTDMEGRVIVHPKFASLSTVKQRLQFLDISYFEKVPLFHMVKNRLLTESEGVQMTKQFGLPIKWSWKRVGKWYVVCLVTRDAPLAVRPYAVKWPLNSSDSYSIKLVYQSLQHSENSKLCRHLNQVATLDAGSLYLSAACFQSPASLQDMNNTTSLQIFMAYLQDNTRLLKNPGLKEEIKDEVAALANILNFLRTQHLLKSKYIVRRYVTSYNGVLQMFPGTILNQGLDPTVRPWFGQAVEHKSQLVMTPPYLDEGGAGYIVTIAYATSNVVVALDVTYGYIFRLLLKRMPFCLSTNITCFLMDDRGYLIYHPNLIDPNGHGPVEKQHIVHKESLLANDILSRKLFIEKVLCNSYGGGTVQRYYKLNTSYSDVLVSSIQSEQCVSYHIAALRNSNVFIGIVNATCNVVVTFCPCSIVDRLCLNCNRMEQKECECPCECPLEQSRCTDFDNSNNPICNWFPEHVSSTARFHEDATNDMKSCFPTTCNEEKSHYRCLGMTGCEWCRFDVDGTPLDNPFCGYMTTCFNGMVGSVTPYRNLHDLENPEESYNVPISVITLFVFGTLLFVCMFYIYHRSSSAQTTERLYLSSTQDNHLRMSDLNLSDNFHVLGNHRDKLLQDDKPNPISPYCVSSNYKRTTLAADSDHGYSTMTQHDESEHMSLAPVELDSLEDDLGSDSISIHTSVSGKPQGPESTQFTCLPRNKCIVVPVTVHRNMETT</sequence>
<dbReference type="InterPro" id="IPR036465">
    <property type="entry name" value="vWFA_dom_sf"/>
</dbReference>
<gene>
    <name evidence="3" type="ORF">Zmor_015848</name>
</gene>
<dbReference type="AlphaFoldDB" id="A0AA38IIV5"/>
<dbReference type="Gene3D" id="3.30.450.20">
    <property type="entry name" value="PAS domain"/>
    <property type="match status" value="1"/>
</dbReference>